<keyword evidence="9" id="KW-1185">Reference proteome</keyword>
<evidence type="ECO:0000313" key="8">
    <source>
        <dbReference type="EMBL" id="KAF7503933.1"/>
    </source>
</evidence>
<proteinExistence type="predicted"/>
<dbReference type="InterPro" id="IPR053278">
    <property type="entry name" value="Pre-60S_factor_ECM1"/>
</dbReference>
<feature type="region of interest" description="Disordered" evidence="7">
    <location>
        <begin position="184"/>
        <end position="204"/>
    </location>
</feature>
<dbReference type="PANTHER" id="PTHR28280">
    <property type="entry name" value="SHUTTLING PRE-60S FACTOR ECM1"/>
    <property type="match status" value="1"/>
</dbReference>
<accession>A0A8H7A888</accession>
<evidence type="ECO:0000313" key="9">
    <source>
        <dbReference type="Proteomes" id="UP000606974"/>
    </source>
</evidence>
<evidence type="ECO:0000256" key="5">
    <source>
        <dbReference type="ARBA" id="ARBA00022517"/>
    </source>
</evidence>
<feature type="region of interest" description="Disordered" evidence="7">
    <location>
        <begin position="125"/>
        <end position="151"/>
    </location>
</feature>
<feature type="compositionally biased region" description="Low complexity" evidence="7">
    <location>
        <begin position="17"/>
        <end position="44"/>
    </location>
</feature>
<comment type="caution">
    <text evidence="8">The sequence shown here is derived from an EMBL/GenBank/DDBJ whole genome shotgun (WGS) entry which is preliminary data.</text>
</comment>
<dbReference type="GO" id="GO:0000055">
    <property type="term" value="P:ribosomal large subunit export from nucleus"/>
    <property type="evidence" value="ECO:0007669"/>
    <property type="project" value="TreeGrafter"/>
</dbReference>
<name>A0A8H7A888_9EURO</name>
<evidence type="ECO:0000256" key="1">
    <source>
        <dbReference type="ARBA" id="ARBA00004123"/>
    </source>
</evidence>
<feature type="region of interest" description="Disordered" evidence="7">
    <location>
        <begin position="1"/>
        <end position="85"/>
    </location>
</feature>
<keyword evidence="6" id="KW-0539">Nucleus</keyword>
<evidence type="ECO:0000256" key="2">
    <source>
        <dbReference type="ARBA" id="ARBA00004496"/>
    </source>
</evidence>
<dbReference type="GO" id="GO:0005737">
    <property type="term" value="C:cytoplasm"/>
    <property type="evidence" value="ECO:0007669"/>
    <property type="project" value="UniProtKB-SubCell"/>
</dbReference>
<dbReference type="InterPro" id="IPR022784">
    <property type="entry name" value="Ribosome_bgen_Alb1"/>
</dbReference>
<organism evidence="8 9">
    <name type="scientific">Endocarpon pusillum</name>
    <dbReference type="NCBI Taxonomy" id="364733"/>
    <lineage>
        <taxon>Eukaryota</taxon>
        <taxon>Fungi</taxon>
        <taxon>Dikarya</taxon>
        <taxon>Ascomycota</taxon>
        <taxon>Pezizomycotina</taxon>
        <taxon>Eurotiomycetes</taxon>
        <taxon>Chaetothyriomycetidae</taxon>
        <taxon>Verrucariales</taxon>
        <taxon>Verrucariaceae</taxon>
        <taxon>Endocarpon</taxon>
    </lineage>
</organism>
<evidence type="ECO:0000256" key="3">
    <source>
        <dbReference type="ARBA" id="ARBA00022448"/>
    </source>
</evidence>
<protein>
    <recommendedName>
        <fullName evidence="10">Ribosome biogenesis protein Alb1</fullName>
    </recommendedName>
</protein>
<feature type="compositionally biased region" description="Basic residues" evidence="7">
    <location>
        <begin position="67"/>
        <end position="80"/>
    </location>
</feature>
<dbReference type="Proteomes" id="UP000606974">
    <property type="component" value="Unassembled WGS sequence"/>
</dbReference>
<dbReference type="Pfam" id="PF09135">
    <property type="entry name" value="Alb1"/>
    <property type="match status" value="1"/>
</dbReference>
<dbReference type="OrthoDB" id="5304887at2759"/>
<dbReference type="AlphaFoldDB" id="A0A8H7A888"/>
<sequence>MAKTPKLKANPSSANPLSRASRRLATSLSTSAPALSFSDPTPSLTHPPPHLEKRNNNANAVLNGGITKKRGQKRQTRHQRLRQEKGLARAEDVLGKMEVKVERVVRKVKMGRERRRAWDEVNGDVDGVKKNAMGNAKDEEENKGEVKDGLDVEDEAEWVDEGDENGNVEIPGEEKEAEVFIIRSNVMPPEPEVDELENEEDKIT</sequence>
<evidence type="ECO:0000256" key="6">
    <source>
        <dbReference type="ARBA" id="ARBA00023242"/>
    </source>
</evidence>
<feature type="compositionally biased region" description="Acidic residues" evidence="7">
    <location>
        <begin position="191"/>
        <end position="204"/>
    </location>
</feature>
<dbReference type="EMBL" id="JAACFV010000156">
    <property type="protein sequence ID" value="KAF7503933.1"/>
    <property type="molecule type" value="Genomic_DNA"/>
</dbReference>
<dbReference type="PANTHER" id="PTHR28280:SF1">
    <property type="entry name" value="SHUTTLING PRE-60S FACTOR ECM1"/>
    <property type="match status" value="1"/>
</dbReference>
<evidence type="ECO:0000256" key="4">
    <source>
        <dbReference type="ARBA" id="ARBA00022490"/>
    </source>
</evidence>
<keyword evidence="4" id="KW-0963">Cytoplasm</keyword>
<reference evidence="8" key="1">
    <citation type="submission" date="2020-02" db="EMBL/GenBank/DDBJ databases">
        <authorList>
            <person name="Palmer J.M."/>
        </authorList>
    </citation>
    <scope>NUCLEOTIDE SEQUENCE</scope>
    <source>
        <strain evidence="8">EPUS1.4</strain>
        <tissue evidence="8">Thallus</tissue>
    </source>
</reference>
<gene>
    <name evidence="8" type="ORF">GJ744_003014</name>
</gene>
<evidence type="ECO:0000256" key="7">
    <source>
        <dbReference type="SAM" id="MobiDB-lite"/>
    </source>
</evidence>
<dbReference type="GO" id="GO:0005730">
    <property type="term" value="C:nucleolus"/>
    <property type="evidence" value="ECO:0007669"/>
    <property type="project" value="TreeGrafter"/>
</dbReference>
<evidence type="ECO:0008006" key="10">
    <source>
        <dbReference type="Google" id="ProtNLM"/>
    </source>
</evidence>
<keyword evidence="3" id="KW-0813">Transport</keyword>
<comment type="subcellular location">
    <subcellularLocation>
        <location evidence="2">Cytoplasm</location>
    </subcellularLocation>
    <subcellularLocation>
        <location evidence="1">Nucleus</location>
    </subcellularLocation>
</comment>
<keyword evidence="5" id="KW-0690">Ribosome biogenesis</keyword>
<dbReference type="GO" id="GO:0030687">
    <property type="term" value="C:preribosome, large subunit precursor"/>
    <property type="evidence" value="ECO:0007669"/>
    <property type="project" value="TreeGrafter"/>
</dbReference>